<dbReference type="PROSITE" id="PS00104">
    <property type="entry name" value="EPSP_SYNTHASE_1"/>
    <property type="match status" value="1"/>
</dbReference>
<dbReference type="InterPro" id="IPR006264">
    <property type="entry name" value="EPSP_synthase"/>
</dbReference>
<dbReference type="Pfam" id="PF00275">
    <property type="entry name" value="EPSP_synthase"/>
    <property type="match status" value="1"/>
</dbReference>
<dbReference type="SFLD" id="SFLDS00052">
    <property type="entry name" value="Ferric_Reductase_Domain"/>
    <property type="match status" value="1"/>
</dbReference>
<dbReference type="SUPFAM" id="SSF53223">
    <property type="entry name" value="Aminoacid dehydrogenase-like, N-terminal domain"/>
    <property type="match status" value="1"/>
</dbReference>
<dbReference type="Pfam" id="PF08022">
    <property type="entry name" value="FAD_binding_8"/>
    <property type="match status" value="1"/>
</dbReference>
<dbReference type="Gene3D" id="3.40.50.300">
    <property type="entry name" value="P-loop containing nucleotide triphosphate hydrolases"/>
    <property type="match status" value="1"/>
</dbReference>
<evidence type="ECO:0000256" key="13">
    <source>
        <dbReference type="ARBA" id="ARBA00022741"/>
    </source>
</evidence>
<dbReference type="InterPro" id="IPR023193">
    <property type="entry name" value="EPSP_synthase_CS"/>
</dbReference>
<feature type="binding site" evidence="29">
    <location>
        <position position="132"/>
    </location>
    <ligand>
        <name>7-phospho-2-dehydro-3-deoxy-D-arabino-heptonate</name>
        <dbReference type="ChEBI" id="CHEBI:58394"/>
    </ligand>
</feature>
<evidence type="ECO:0000256" key="17">
    <source>
        <dbReference type="ARBA" id="ARBA00022857"/>
    </source>
</evidence>
<keyword evidence="9 29" id="KW-0028">Amino-acid biosynthesis</keyword>
<dbReference type="HAMAP" id="MF_03143">
    <property type="entry name" value="Pentafunct_AroM"/>
    <property type="match status" value="1"/>
</dbReference>
<dbReference type="FunFam" id="3.40.50.300:FF:001256">
    <property type="entry name" value="Pentafunctional AROM polypeptide"/>
    <property type="match status" value="1"/>
</dbReference>
<evidence type="ECO:0000256" key="19">
    <source>
        <dbReference type="ARBA" id="ARBA00022989"/>
    </source>
</evidence>
<feature type="binding site" evidence="29">
    <location>
        <begin position="174"/>
        <end position="177"/>
    </location>
    <ligand>
        <name>7-phospho-2-dehydro-3-deoxy-D-arabino-heptonate</name>
        <dbReference type="ChEBI" id="CHEBI:58394"/>
    </ligand>
</feature>
<feature type="transmembrane region" description="Helical" evidence="31">
    <location>
        <begin position="1826"/>
        <end position="1850"/>
    </location>
</feature>
<comment type="cofactor">
    <cofactor evidence="29">
        <name>Zn(2+)</name>
        <dbReference type="ChEBI" id="CHEBI:29105"/>
    </cofactor>
    <text evidence="29">Binds 2 Zn(2+) ions per subunit.</text>
</comment>
<comment type="similarity">
    <text evidence="29">In the C-terminal section; belongs to the shikimate dehydrogenase family.</text>
</comment>
<comment type="subcellular location">
    <subcellularLocation>
        <location evidence="2 29">Cytoplasm</location>
    </subcellularLocation>
    <subcellularLocation>
        <location evidence="1">Membrane</location>
        <topology evidence="1">Multi-pass membrane protein</topology>
    </subcellularLocation>
</comment>
<feature type="transmembrane region" description="Helical" evidence="31">
    <location>
        <begin position="1618"/>
        <end position="1642"/>
    </location>
</feature>
<evidence type="ECO:0000256" key="3">
    <source>
        <dbReference type="ARBA" id="ARBA00004811"/>
    </source>
</evidence>
<dbReference type="CDD" id="cd00464">
    <property type="entry name" value="SK"/>
    <property type="match status" value="1"/>
</dbReference>
<feature type="active site" description="For EPSP synthase activity" evidence="29">
    <location>
        <position position="814"/>
    </location>
</feature>
<evidence type="ECO:0000256" key="25">
    <source>
        <dbReference type="ARBA" id="ARBA00023268"/>
    </source>
</evidence>
<dbReference type="Gene3D" id="3.20.20.70">
    <property type="entry name" value="Aldolase class I"/>
    <property type="match status" value="1"/>
</dbReference>
<comment type="subunit">
    <text evidence="29">Homodimer.</text>
</comment>
<comment type="similarity">
    <text evidence="6">In the N-terminal section; belongs to the shikimate kinase family.</text>
</comment>
<feature type="binding site" evidence="29">
    <location>
        <begin position="63"/>
        <end position="66"/>
    </location>
    <ligand>
        <name>NAD(+)</name>
        <dbReference type="ChEBI" id="CHEBI:57540"/>
    </ligand>
</feature>
<dbReference type="SUPFAM" id="SSF52540">
    <property type="entry name" value="P-loop containing nucleoside triphosphate hydrolases"/>
    <property type="match status" value="1"/>
</dbReference>
<evidence type="ECO:0000256" key="12">
    <source>
        <dbReference type="ARBA" id="ARBA00022723"/>
    </source>
</evidence>
<feature type="binding site" evidence="29">
    <location>
        <position position="110"/>
    </location>
    <ligand>
        <name>7-phospho-2-dehydro-3-deoxy-D-arabino-heptonate</name>
        <dbReference type="ChEBI" id="CHEBI:58394"/>
    </ligand>
</feature>
<evidence type="ECO:0000256" key="26">
    <source>
        <dbReference type="ARBA" id="ARBA00044633"/>
    </source>
</evidence>
<feature type="binding site" evidence="29">
    <location>
        <position position="263"/>
    </location>
    <ligand>
        <name>Zn(2+)</name>
        <dbReference type="ChEBI" id="CHEBI:29105"/>
        <note>catalytic</note>
    </ligand>
</feature>
<keyword evidence="21" id="KW-0813">Transport</keyword>
<reference evidence="33 34" key="1">
    <citation type="submission" date="2019-02" db="EMBL/GenBank/DDBJ databases">
        <title>Genome sequencing of the rare red list fungi Phellinidium pouzarii.</title>
        <authorList>
            <person name="Buettner E."/>
            <person name="Kellner H."/>
        </authorList>
    </citation>
    <scope>NUCLEOTIDE SEQUENCE [LARGE SCALE GENOMIC DNA]</scope>
    <source>
        <strain evidence="33 34">DSM 108285</strain>
    </source>
</reference>
<evidence type="ECO:0000256" key="18">
    <source>
        <dbReference type="ARBA" id="ARBA00022982"/>
    </source>
</evidence>
<comment type="similarity">
    <text evidence="5">In the 2nd section; belongs to the type-I 3-dehydroquinase family.</text>
</comment>
<dbReference type="NCBIfam" id="TIGR01093">
    <property type="entry name" value="aroD"/>
    <property type="match status" value="1"/>
</dbReference>
<evidence type="ECO:0000256" key="21">
    <source>
        <dbReference type="ARBA" id="ARBA00023065"/>
    </source>
</evidence>
<evidence type="ECO:0000256" key="11">
    <source>
        <dbReference type="ARBA" id="ARBA00022692"/>
    </source>
</evidence>
<feature type="binding site" evidence="29">
    <location>
        <begin position="240"/>
        <end position="244"/>
    </location>
    <ligand>
        <name>7-phospho-2-dehydro-3-deoxy-D-arabino-heptonate</name>
        <dbReference type="ChEBI" id="CHEBI:58394"/>
    </ligand>
</feature>
<dbReference type="InterPro" id="IPR017938">
    <property type="entry name" value="Riboflavin_synthase-like_b-brl"/>
</dbReference>
<comment type="catalytic activity">
    <reaction evidence="26">
        <text>3-phosphoshikimate + phosphoenolpyruvate = 5-O-(1-carboxyvinyl)-3-phosphoshikimate + phosphate</text>
        <dbReference type="Rhea" id="RHEA:21256"/>
        <dbReference type="ChEBI" id="CHEBI:43474"/>
        <dbReference type="ChEBI" id="CHEBI:57701"/>
        <dbReference type="ChEBI" id="CHEBI:58702"/>
        <dbReference type="ChEBI" id="CHEBI:145989"/>
        <dbReference type="EC" id="2.5.1.19"/>
    </reaction>
    <physiologicalReaction direction="left-to-right" evidence="26">
        <dbReference type="Rhea" id="RHEA:21257"/>
    </physiologicalReaction>
</comment>
<feature type="binding site" evidence="29">
    <location>
        <position position="141"/>
    </location>
    <ligand>
        <name>NAD(+)</name>
        <dbReference type="ChEBI" id="CHEBI:57540"/>
    </ligand>
</feature>
<keyword evidence="34" id="KW-1185">Reference proteome</keyword>
<dbReference type="Pfam" id="PF01794">
    <property type="entry name" value="Ferric_reduct"/>
    <property type="match status" value="1"/>
</dbReference>
<dbReference type="InterPro" id="IPR017927">
    <property type="entry name" value="FAD-bd_FR_type"/>
</dbReference>
<dbReference type="GO" id="GO:0004764">
    <property type="term" value="F:shikimate 3-dehydrogenase (NADP+) activity"/>
    <property type="evidence" value="ECO:0007669"/>
    <property type="project" value="UniProtKB-UniRule"/>
</dbReference>
<evidence type="ECO:0000256" key="29">
    <source>
        <dbReference type="HAMAP-Rule" id="MF_03143"/>
    </source>
</evidence>
<dbReference type="InterPro" id="IPR001381">
    <property type="entry name" value="DHquinase_I"/>
</dbReference>
<comment type="similarity">
    <text evidence="7">Belongs to the EPSP synthase family.</text>
</comment>
<dbReference type="Proteomes" id="UP000308199">
    <property type="component" value="Unassembled WGS sequence"/>
</dbReference>
<dbReference type="UniPathway" id="UPA00053">
    <property type="reaction ID" value="UER00085"/>
</dbReference>
<dbReference type="InterPro" id="IPR041121">
    <property type="entry name" value="SDH_C"/>
</dbReference>
<comment type="catalytic activity">
    <reaction evidence="29">
        <text>7-phospho-2-dehydro-3-deoxy-D-arabino-heptonate = 3-dehydroquinate + phosphate</text>
        <dbReference type="Rhea" id="RHEA:21968"/>
        <dbReference type="ChEBI" id="CHEBI:32364"/>
        <dbReference type="ChEBI" id="CHEBI:43474"/>
        <dbReference type="ChEBI" id="CHEBI:58394"/>
        <dbReference type="EC" id="4.2.3.4"/>
    </reaction>
</comment>
<dbReference type="SUPFAM" id="SSF51569">
    <property type="entry name" value="Aldolase"/>
    <property type="match status" value="1"/>
</dbReference>
<gene>
    <name evidence="33" type="ORF">EW145_g6069</name>
</gene>
<feature type="transmembrane region" description="Helical" evidence="31">
    <location>
        <begin position="1862"/>
        <end position="1880"/>
    </location>
</feature>
<dbReference type="EC" id="1.1.1.25" evidence="29"/>
<dbReference type="InterPro" id="IPR001986">
    <property type="entry name" value="Enolpyruvate_Tfrase_dom"/>
</dbReference>
<dbReference type="GO" id="GO:0008652">
    <property type="term" value="P:amino acid biosynthetic process"/>
    <property type="evidence" value="ECO:0007669"/>
    <property type="project" value="UniProtKB-KW"/>
</dbReference>
<dbReference type="NCBIfam" id="TIGR01357">
    <property type="entry name" value="aroB"/>
    <property type="match status" value="1"/>
</dbReference>
<evidence type="ECO:0000256" key="31">
    <source>
        <dbReference type="SAM" id="Phobius"/>
    </source>
</evidence>
<dbReference type="InterPro" id="IPR013112">
    <property type="entry name" value="FAD-bd_8"/>
</dbReference>
<comment type="pathway">
    <text evidence="29">Metabolic intermediate biosynthesis; chorismate biosynthesis; chorismate from D-erythrose 4-phosphate and phosphoenolpyruvate: step 2/7.</text>
</comment>
<dbReference type="InterPro" id="IPR013130">
    <property type="entry name" value="Fe3_Rdtase_TM_dom"/>
</dbReference>
<evidence type="ECO:0000256" key="6">
    <source>
        <dbReference type="ARBA" id="ARBA00009349"/>
    </source>
</evidence>
<comment type="caution">
    <text evidence="33">The sequence shown here is derived from an EMBL/GenBank/DDBJ whole genome shotgun (WGS) entry which is preliminary data.</text>
</comment>
<evidence type="ECO:0000256" key="20">
    <source>
        <dbReference type="ARBA" id="ARBA00023002"/>
    </source>
</evidence>
<dbReference type="FunFam" id="1.20.1090.10:FF:000007">
    <property type="entry name" value="Pentafunctional AROM polypeptide"/>
    <property type="match status" value="1"/>
</dbReference>
<dbReference type="Pfam" id="PF08501">
    <property type="entry name" value="Shikimate_dh_N"/>
    <property type="match status" value="1"/>
</dbReference>
<feature type="binding site" evidence="29">
    <location>
        <position position="126"/>
    </location>
    <ligand>
        <name>7-phospho-2-dehydro-3-deoxy-D-arabino-heptonate</name>
        <dbReference type="ChEBI" id="CHEBI:58394"/>
    </ligand>
</feature>
<feature type="binding site" evidence="29">
    <location>
        <begin position="119"/>
        <end position="120"/>
    </location>
    <ligand>
        <name>NAD(+)</name>
        <dbReference type="ChEBI" id="CHEBI:57540"/>
    </ligand>
</feature>
<dbReference type="Gene3D" id="3.40.50.720">
    <property type="entry name" value="NAD(P)-binding Rossmann-like Domain"/>
    <property type="match status" value="1"/>
</dbReference>
<evidence type="ECO:0000259" key="32">
    <source>
        <dbReference type="PROSITE" id="PS51384"/>
    </source>
</evidence>
<keyword evidence="13 29" id="KW-0547">Nucleotide-binding</keyword>
<dbReference type="HAMAP" id="MF_00210">
    <property type="entry name" value="EPSP_synth"/>
    <property type="match status" value="1"/>
</dbReference>
<evidence type="ECO:0000256" key="28">
    <source>
        <dbReference type="ARBA" id="ARBA00054455"/>
    </source>
</evidence>
<dbReference type="InterPro" id="IPR036291">
    <property type="entry name" value="NAD(P)-bd_dom_sf"/>
</dbReference>
<dbReference type="InterPro" id="IPR039261">
    <property type="entry name" value="FNR_nucleotide-bd"/>
</dbReference>
<dbReference type="PROSITE" id="PS01128">
    <property type="entry name" value="SHIKIMATE_KINASE"/>
    <property type="match status" value="1"/>
</dbReference>
<comment type="catalytic activity">
    <reaction evidence="27 29">
        <text>shikimate + ATP = 3-phosphoshikimate + ADP + H(+)</text>
        <dbReference type="Rhea" id="RHEA:13121"/>
        <dbReference type="ChEBI" id="CHEBI:15378"/>
        <dbReference type="ChEBI" id="CHEBI:30616"/>
        <dbReference type="ChEBI" id="CHEBI:36208"/>
        <dbReference type="ChEBI" id="CHEBI:145989"/>
        <dbReference type="ChEBI" id="CHEBI:456216"/>
        <dbReference type="EC" id="2.7.1.71"/>
    </reaction>
</comment>
<dbReference type="EC" id="2.5.1.19" evidence="29"/>
<comment type="pathway">
    <text evidence="29">Metabolic intermediate biosynthesis; chorismate biosynthesis; chorismate from D-erythrose 4-phosphate and phosphoenolpyruvate: step 3/7.</text>
</comment>
<comment type="pathway">
    <text evidence="29">Metabolic intermediate biosynthesis; chorismate biosynthesis; chorismate from D-erythrose 4-phosphate and phosphoenolpyruvate: step 4/7.</text>
</comment>
<dbReference type="PROSITE" id="PS51384">
    <property type="entry name" value="FAD_FR"/>
    <property type="match status" value="1"/>
</dbReference>
<dbReference type="FunFam" id="3.20.20.70:FF:000135">
    <property type="entry name" value="Pentafunctional AROM polypeptide"/>
    <property type="match status" value="1"/>
</dbReference>
<dbReference type="InterPro" id="IPR006151">
    <property type="entry name" value="Shikm_DH/Glu-tRNA_Rdtase"/>
</dbReference>
<feature type="binding site" evidence="29">
    <location>
        <begin position="159"/>
        <end position="162"/>
    </location>
    <ligand>
        <name>NAD(+)</name>
        <dbReference type="ChEBI" id="CHEBI:57540"/>
    </ligand>
</feature>
<evidence type="ECO:0000256" key="8">
    <source>
        <dbReference type="ARBA" id="ARBA00022490"/>
    </source>
</evidence>
<keyword evidence="19 31" id="KW-1133">Transmembrane helix</keyword>
<dbReference type="InterPro" id="IPR036968">
    <property type="entry name" value="Enolpyruvate_Tfrase_sf"/>
</dbReference>
<dbReference type="OrthoDB" id="197068at2759"/>
<feature type="active site" description="Proton acceptor; for 3-dehydroquinate synthase activity" evidence="29">
    <location>
        <position position="236"/>
    </location>
</feature>
<feature type="region of interest" description="3-dehydroquinate synthase" evidence="29">
    <location>
        <begin position="1"/>
        <end position="360"/>
    </location>
</feature>
<dbReference type="GO" id="GO:0009423">
    <property type="term" value="P:chorismate biosynthetic process"/>
    <property type="evidence" value="ECO:0007669"/>
    <property type="project" value="UniProtKB-UniRule"/>
</dbReference>
<dbReference type="GO" id="GO:0003856">
    <property type="term" value="F:3-dehydroquinate synthase activity"/>
    <property type="evidence" value="ECO:0007669"/>
    <property type="project" value="UniProtKB-UniRule"/>
</dbReference>
<evidence type="ECO:0000256" key="16">
    <source>
        <dbReference type="ARBA" id="ARBA00022840"/>
    </source>
</evidence>
<evidence type="ECO:0000313" key="34">
    <source>
        <dbReference type="Proteomes" id="UP000308199"/>
    </source>
</evidence>
<dbReference type="EC" id="4.2.3.4" evidence="29"/>
<feature type="binding site" evidence="29">
    <location>
        <position position="170"/>
    </location>
    <ligand>
        <name>NAD(+)</name>
        <dbReference type="ChEBI" id="CHEBI:57540"/>
    </ligand>
</feature>
<feature type="binding site" evidence="29">
    <location>
        <position position="263"/>
    </location>
    <ligand>
        <name>7-phospho-2-dehydro-3-deoxy-D-arabino-heptonate</name>
        <dbReference type="ChEBI" id="CHEBI:58394"/>
    </ligand>
</feature>
<feature type="transmembrane region" description="Helical" evidence="31">
    <location>
        <begin position="1949"/>
        <end position="1968"/>
    </location>
</feature>
<dbReference type="SUPFAM" id="SSF63380">
    <property type="entry name" value="Riboflavin synthase domain-like"/>
    <property type="match status" value="1"/>
</dbReference>
<dbReference type="InterPro" id="IPR013785">
    <property type="entry name" value="Aldolase_TIM"/>
</dbReference>
<dbReference type="CDD" id="cd08195">
    <property type="entry name" value="DHQS"/>
    <property type="match status" value="1"/>
</dbReference>
<keyword evidence="16 29" id="KW-0067">ATP-binding</keyword>
<keyword evidence="14 29" id="KW-0418">Kinase</keyword>
<feature type="transmembrane region" description="Helical" evidence="31">
    <location>
        <begin position="1925"/>
        <end position="1943"/>
    </location>
</feature>
<evidence type="ECO:0000256" key="27">
    <source>
        <dbReference type="ARBA" id="ARBA00048567"/>
    </source>
</evidence>
<keyword evidence="18" id="KW-0249">Electron transport</keyword>
<dbReference type="GO" id="GO:0006811">
    <property type="term" value="P:monoatomic ion transport"/>
    <property type="evidence" value="ECO:0007669"/>
    <property type="project" value="UniProtKB-KW"/>
</dbReference>
<comment type="similarity">
    <text evidence="29">In the 3rd section; belongs to the shikimate kinase family.</text>
</comment>
<dbReference type="InterPro" id="IPR030960">
    <property type="entry name" value="DHQS/DOIS_N"/>
</dbReference>
<keyword evidence="25 29" id="KW-0511">Multifunctional enzyme</keyword>
<comment type="caution">
    <text evidence="29">Lacks conserved residue(s) required for the propagation of feature annotation.</text>
</comment>
<evidence type="ECO:0000256" key="24">
    <source>
        <dbReference type="ARBA" id="ARBA00023239"/>
    </source>
</evidence>
<dbReference type="InterPro" id="IPR031322">
    <property type="entry name" value="Shikimate/glucono_kinase"/>
</dbReference>
<comment type="catalytic activity">
    <reaction evidence="29">
        <text>shikimate + NADP(+) = 3-dehydroshikimate + NADPH + H(+)</text>
        <dbReference type="Rhea" id="RHEA:17737"/>
        <dbReference type="ChEBI" id="CHEBI:15378"/>
        <dbReference type="ChEBI" id="CHEBI:16630"/>
        <dbReference type="ChEBI" id="CHEBI:36208"/>
        <dbReference type="ChEBI" id="CHEBI:57783"/>
        <dbReference type="ChEBI" id="CHEBI:58349"/>
        <dbReference type="EC" id="1.1.1.25"/>
    </reaction>
</comment>
<comment type="pathway">
    <text evidence="3 29">Metabolic intermediate biosynthesis; chorismate biosynthesis; chorismate from D-erythrose 4-phosphate and phosphoenolpyruvate: step 6/7.</text>
</comment>
<evidence type="ECO:0000256" key="7">
    <source>
        <dbReference type="ARBA" id="ARBA00009948"/>
    </source>
</evidence>
<accession>A0A4S4KXU9</accession>
<evidence type="ECO:0000256" key="9">
    <source>
        <dbReference type="ARBA" id="ARBA00022605"/>
    </source>
</evidence>
<feature type="active site" description="Proton acceptor; for 3-dehydroquinate dehydratase activity" evidence="29">
    <location>
        <position position="1195"/>
    </location>
</feature>
<dbReference type="Pfam" id="PF01487">
    <property type="entry name" value="DHquinase_I"/>
    <property type="match status" value="1"/>
</dbReference>
<dbReference type="FunFam" id="3.40.50.1970:FF:000007">
    <property type="entry name" value="Pentafunctional AROM polypeptide"/>
    <property type="match status" value="1"/>
</dbReference>
<evidence type="ECO:0000256" key="1">
    <source>
        <dbReference type="ARBA" id="ARBA00004141"/>
    </source>
</evidence>
<keyword evidence="12 29" id="KW-0479">Metal-binding</keyword>
<dbReference type="PANTHER" id="PTHR21090:SF5">
    <property type="entry name" value="PENTAFUNCTIONAL AROM POLYPEPTIDE"/>
    <property type="match status" value="1"/>
</dbReference>
<feature type="domain" description="FAD-binding FR-type" evidence="32">
    <location>
        <begin position="1965"/>
        <end position="2085"/>
    </location>
</feature>
<evidence type="ECO:0000256" key="2">
    <source>
        <dbReference type="ARBA" id="ARBA00004496"/>
    </source>
</evidence>
<comment type="similarity">
    <text evidence="29">In the 2nd section; belongs to the EPSP synthase family.</text>
</comment>
<dbReference type="NCBIfam" id="TIGR01356">
    <property type="entry name" value="aroA"/>
    <property type="match status" value="1"/>
</dbReference>
<comment type="similarity">
    <text evidence="29">In the N-terminal section; belongs to the sugar phosphate cyclases superfamily. Dehydroquinate synthase family.</text>
</comment>
<feature type="binding site" evidence="29">
    <location>
        <begin position="864"/>
        <end position="871"/>
    </location>
    <ligand>
        <name>ATP</name>
        <dbReference type="ChEBI" id="CHEBI:30616"/>
    </ligand>
</feature>
<dbReference type="InterPro" id="IPR013708">
    <property type="entry name" value="Shikimate_DH-bd_N"/>
</dbReference>
<dbReference type="CDD" id="cd00502">
    <property type="entry name" value="DHQase_I"/>
    <property type="match status" value="1"/>
</dbReference>
<dbReference type="GO" id="GO:0003866">
    <property type="term" value="F:3-phosphoshikimate 1-carboxyvinyltransferase activity"/>
    <property type="evidence" value="ECO:0007669"/>
    <property type="project" value="UniProtKB-UniRule"/>
</dbReference>
<dbReference type="Pfam" id="PF01202">
    <property type="entry name" value="SKI"/>
    <property type="match status" value="1"/>
</dbReference>
<dbReference type="Gene3D" id="3.65.10.10">
    <property type="entry name" value="Enolpyruvate transferase domain"/>
    <property type="match status" value="2"/>
</dbReference>
<dbReference type="Pfam" id="PF24621">
    <property type="entry name" value="DHQS_C"/>
    <property type="match status" value="1"/>
</dbReference>
<dbReference type="GO" id="GO:0003855">
    <property type="term" value="F:3-dehydroquinate dehydratase activity"/>
    <property type="evidence" value="ECO:0007669"/>
    <property type="project" value="UniProtKB-UniRule"/>
</dbReference>
<keyword evidence="11 31" id="KW-0812">Transmembrane</keyword>
<keyword evidence="21" id="KW-0406">Ion transport</keyword>
<dbReference type="FunFam" id="3.65.10.10:FF:000007">
    <property type="entry name" value="Pentafunctional AROM polypeptide"/>
    <property type="match status" value="1"/>
</dbReference>
<evidence type="ECO:0000256" key="10">
    <source>
        <dbReference type="ARBA" id="ARBA00022679"/>
    </source>
</evidence>
<comment type="function">
    <text evidence="28 29">The AROM polypeptide catalyzes 5 consecutive enzymatic reactions in prechorismate polyaromatic amino acid biosynthesis.</text>
</comment>
<keyword evidence="17 29" id="KW-0521">NADP</keyword>
<feature type="active site" description="Schiff-base intermediate with substrate; for 3-dehydroquinate dehydratase activity" evidence="29">
    <location>
        <position position="1223"/>
    </location>
</feature>
<dbReference type="InterPro" id="IPR010110">
    <property type="entry name" value="Shikimate_DH_AroM-type"/>
</dbReference>
<dbReference type="EMBL" id="SGPK01000423">
    <property type="protein sequence ID" value="THH03712.1"/>
    <property type="molecule type" value="Genomic_DNA"/>
</dbReference>
<dbReference type="InterPro" id="IPR013121">
    <property type="entry name" value="Fe_red_NAD-bd_6"/>
</dbReference>
<protein>
    <recommendedName>
        <fullName evidence="29">Pentafunctional AROM polypeptide</fullName>
    </recommendedName>
    <domain>
        <recommendedName>
            <fullName evidence="29">3-dehydroquinate synthase</fullName>
            <shortName evidence="29">DHQS</shortName>
            <ecNumber evidence="29">4.2.3.4</ecNumber>
        </recommendedName>
    </domain>
    <domain>
        <recommendedName>
            <fullName evidence="29">3-phosphoshikimate 1-carboxyvinyltransferase</fullName>
            <ecNumber evidence="29">2.5.1.19</ecNumber>
        </recommendedName>
        <alternativeName>
            <fullName evidence="29">5-enolpyruvylshikimate-3-phosphate synthase</fullName>
            <shortName evidence="29">EPSP synthase</shortName>
            <shortName evidence="29">EPSPS</shortName>
        </alternativeName>
    </domain>
    <domain>
        <recommendedName>
            <fullName evidence="29">Shikimate kinase</fullName>
            <shortName evidence="29">SK</shortName>
            <ecNumber evidence="29">2.7.1.71</ecNumber>
        </recommendedName>
    </domain>
    <domain>
        <recommendedName>
            <fullName evidence="29">3-dehydroquinate dehydratase</fullName>
            <shortName evidence="29">3-dehydroquinase</shortName>
            <ecNumber evidence="29">4.2.1.10</ecNumber>
        </recommendedName>
    </domain>
    <domain>
        <recommendedName>
            <fullName evidence="29">Shikimate dehydrogenase</fullName>
            <ecNumber evidence="29">1.1.1.25</ecNumber>
        </recommendedName>
    </domain>
</protein>
<feature type="binding site" evidence="29">
    <location>
        <position position="174"/>
    </location>
    <ligand>
        <name>Zn(2+)</name>
        <dbReference type="ChEBI" id="CHEBI:29105"/>
        <note>catalytic</note>
    </ligand>
</feature>
<feature type="region of interest" description="Shikimate dehydrogenase" evidence="29">
    <location>
        <begin position="1306"/>
        <end position="2246"/>
    </location>
</feature>
<dbReference type="InterPro" id="IPR016037">
    <property type="entry name" value="DHQ_synth_AroB"/>
</dbReference>
<dbReference type="GO" id="GO:0016020">
    <property type="term" value="C:membrane"/>
    <property type="evidence" value="ECO:0007669"/>
    <property type="project" value="UniProtKB-SubCell"/>
</dbReference>
<dbReference type="Gene3D" id="1.20.1090.10">
    <property type="entry name" value="Dehydroquinate synthase-like - alpha domain"/>
    <property type="match status" value="1"/>
</dbReference>
<feature type="binding site" evidence="29">
    <location>
        <position position="142"/>
    </location>
    <ligand>
        <name>7-phospho-2-dehydro-3-deoxy-D-arabino-heptonate</name>
        <dbReference type="ChEBI" id="CHEBI:58394"/>
    </ligand>
</feature>
<keyword evidence="15 29" id="KW-0862">Zinc</keyword>
<dbReference type="GO" id="GO:0009073">
    <property type="term" value="P:aromatic amino acid family biosynthetic process"/>
    <property type="evidence" value="ECO:0007669"/>
    <property type="project" value="UniProtKB-UniRule"/>
</dbReference>
<dbReference type="CDD" id="cd01065">
    <property type="entry name" value="NAD_bind_Shikimate_DH"/>
    <property type="match status" value="1"/>
</dbReference>
<evidence type="ECO:0000256" key="30">
    <source>
        <dbReference type="SAM" id="MobiDB-lite"/>
    </source>
</evidence>
<keyword evidence="23 29" id="KW-0057">Aromatic amino acid biosynthesis</keyword>
<dbReference type="FunFam" id="3.65.10.10:FF:000008">
    <property type="entry name" value="Pentafunctional AROM polypeptide"/>
    <property type="match status" value="1"/>
</dbReference>
<dbReference type="InterPro" id="IPR000623">
    <property type="entry name" value="Shikimate_kinase/TSH1"/>
</dbReference>
<feature type="binding site" evidence="29">
    <location>
        <position position="247"/>
    </location>
    <ligand>
        <name>Zn(2+)</name>
        <dbReference type="ChEBI" id="CHEBI:29105"/>
        <note>catalytic</note>
    </ligand>
</feature>
<keyword evidence="8 29" id="KW-0963">Cytoplasm</keyword>
<dbReference type="Pfam" id="PF08030">
    <property type="entry name" value="NAD_binding_6"/>
    <property type="match status" value="1"/>
</dbReference>
<evidence type="ECO:0000256" key="5">
    <source>
        <dbReference type="ARBA" id="ARBA00006477"/>
    </source>
</evidence>
<dbReference type="SUPFAM" id="SSF55205">
    <property type="entry name" value="EPT/RTPC-like"/>
    <property type="match status" value="1"/>
</dbReference>
<dbReference type="SUPFAM" id="SSF56796">
    <property type="entry name" value="Dehydroquinate synthase-like"/>
    <property type="match status" value="1"/>
</dbReference>
<dbReference type="CDD" id="cd01556">
    <property type="entry name" value="EPSP_synthase"/>
    <property type="match status" value="1"/>
</dbReference>
<feature type="region of interest" description="Disordered" evidence="30">
    <location>
        <begin position="1719"/>
        <end position="1741"/>
    </location>
</feature>
<dbReference type="Gene3D" id="3.40.50.80">
    <property type="entry name" value="Nucleotide-binding domain of ferredoxin-NADP reductase (FNR) module"/>
    <property type="match status" value="1"/>
</dbReference>
<evidence type="ECO:0000256" key="14">
    <source>
        <dbReference type="ARBA" id="ARBA00022777"/>
    </source>
</evidence>
<dbReference type="Pfam" id="PF01761">
    <property type="entry name" value="DHQ_synthase"/>
    <property type="match status" value="1"/>
</dbReference>
<comment type="catalytic activity">
    <reaction evidence="29">
        <text>3-dehydroquinate = 3-dehydroshikimate + H2O</text>
        <dbReference type="Rhea" id="RHEA:21096"/>
        <dbReference type="ChEBI" id="CHEBI:15377"/>
        <dbReference type="ChEBI" id="CHEBI:16630"/>
        <dbReference type="ChEBI" id="CHEBI:32364"/>
        <dbReference type="EC" id="4.2.1.10"/>
    </reaction>
</comment>
<dbReference type="EC" id="2.7.1.71" evidence="29"/>
<name>A0A4S4KXU9_9AGAM</name>
<dbReference type="PANTHER" id="PTHR21090">
    <property type="entry name" value="AROM/DEHYDROQUINATE SYNTHASE"/>
    <property type="match status" value="1"/>
</dbReference>
<evidence type="ECO:0000256" key="4">
    <source>
        <dbReference type="ARBA" id="ARBA00004842"/>
    </source>
</evidence>
<evidence type="ECO:0000256" key="23">
    <source>
        <dbReference type="ARBA" id="ARBA00023141"/>
    </source>
</evidence>
<dbReference type="GO" id="GO:0004765">
    <property type="term" value="F:shikimate kinase activity"/>
    <property type="evidence" value="ECO:0007669"/>
    <property type="project" value="UniProtKB-UniRule"/>
</dbReference>
<feature type="binding site" evidence="29">
    <location>
        <position position="247"/>
    </location>
    <ligand>
        <name>7-phospho-2-dehydro-3-deoxy-D-arabino-heptonate</name>
        <dbReference type="ChEBI" id="CHEBI:58394"/>
    </ligand>
</feature>
<dbReference type="Gene3D" id="3.40.50.1970">
    <property type="match status" value="1"/>
</dbReference>
<dbReference type="SFLD" id="SFLDG01168">
    <property type="entry name" value="Ferric_reductase_subgroup_(FRE"/>
    <property type="match status" value="1"/>
</dbReference>
<comment type="similarity">
    <text evidence="29">In the 4th section; belongs to the type-I 3-dehydroquinase family.</text>
</comment>
<dbReference type="GO" id="GO:0005524">
    <property type="term" value="F:ATP binding"/>
    <property type="evidence" value="ECO:0007669"/>
    <property type="project" value="UniProtKB-UniRule"/>
</dbReference>
<feature type="transmembrane region" description="Helical" evidence="31">
    <location>
        <begin position="1796"/>
        <end position="1814"/>
    </location>
</feature>
<comment type="pathway">
    <text evidence="4 29">Metabolic intermediate biosynthesis; chorismate biosynthesis; chorismate from D-erythrose 4-phosphate and phosphoenolpyruvate: step 5/7.</text>
</comment>
<dbReference type="InterPro" id="IPR046346">
    <property type="entry name" value="Aminoacid_DH-like_N_sf"/>
</dbReference>
<dbReference type="InterPro" id="IPR023000">
    <property type="entry name" value="Shikimate_kinase_CS"/>
</dbReference>
<dbReference type="InterPro" id="IPR056179">
    <property type="entry name" value="DHQS_C"/>
</dbReference>
<dbReference type="Pfam" id="PF01488">
    <property type="entry name" value="Shikimate_DH"/>
    <property type="match status" value="1"/>
</dbReference>
<dbReference type="EC" id="4.2.1.10" evidence="29"/>
<dbReference type="PROSITE" id="PS00885">
    <property type="entry name" value="EPSP_SYNTHASE_2"/>
    <property type="match status" value="1"/>
</dbReference>
<evidence type="ECO:0000256" key="15">
    <source>
        <dbReference type="ARBA" id="ARBA00022833"/>
    </source>
</evidence>
<feature type="binding site" evidence="29">
    <location>
        <position position="99"/>
    </location>
    <ligand>
        <name>NAD(+)</name>
        <dbReference type="ChEBI" id="CHEBI:57540"/>
    </ligand>
</feature>
<dbReference type="NCBIfam" id="TIGR01809">
    <property type="entry name" value="Shik-DH-AROM"/>
    <property type="match status" value="1"/>
</dbReference>
<keyword evidence="24 29" id="KW-0456">Lyase</keyword>
<dbReference type="InterPro" id="IPR013792">
    <property type="entry name" value="RNA3'P_cycl/enolpyr_Trfase_a/b"/>
</dbReference>
<evidence type="ECO:0000256" key="22">
    <source>
        <dbReference type="ARBA" id="ARBA00023136"/>
    </source>
</evidence>
<feature type="transmembrane region" description="Helical" evidence="31">
    <location>
        <begin position="1900"/>
        <end position="1918"/>
    </location>
</feature>
<feature type="binding site" evidence="29">
    <location>
        <begin position="94"/>
        <end position="96"/>
    </location>
    <ligand>
        <name>NAD(+)</name>
        <dbReference type="ChEBI" id="CHEBI:57540"/>
    </ligand>
</feature>
<dbReference type="SUPFAM" id="SSF51735">
    <property type="entry name" value="NAD(P)-binding Rossmann-fold domains"/>
    <property type="match status" value="1"/>
</dbReference>
<dbReference type="Pfam" id="PF18317">
    <property type="entry name" value="SDH_C"/>
    <property type="match status" value="1"/>
</dbReference>
<feature type="binding site" evidence="29">
    <location>
        <position position="332"/>
    </location>
    <ligand>
        <name>7-phospho-2-dehydro-3-deoxy-D-arabino-heptonate</name>
        <dbReference type="ChEBI" id="CHEBI:58394"/>
    </ligand>
</feature>
<feature type="active site" description="Proton acceptor; for 3-dehydroquinate synthase activity" evidence="29">
    <location>
        <position position="251"/>
    </location>
</feature>
<organism evidence="33 34">
    <name type="scientific">Phellinidium pouzarii</name>
    <dbReference type="NCBI Taxonomy" id="167371"/>
    <lineage>
        <taxon>Eukaryota</taxon>
        <taxon>Fungi</taxon>
        <taxon>Dikarya</taxon>
        <taxon>Basidiomycota</taxon>
        <taxon>Agaricomycotina</taxon>
        <taxon>Agaricomycetes</taxon>
        <taxon>Hymenochaetales</taxon>
        <taxon>Hymenochaetaceae</taxon>
        <taxon>Phellinidium</taxon>
    </lineage>
</organism>
<keyword evidence="22 31" id="KW-0472">Membrane</keyword>
<keyword evidence="20 29" id="KW-0560">Oxidoreductase</keyword>
<feature type="binding site" evidence="29">
    <location>
        <position position="226"/>
    </location>
    <ligand>
        <name>7-phospho-2-dehydro-3-deoxy-D-arabino-heptonate</name>
        <dbReference type="ChEBI" id="CHEBI:58394"/>
    </ligand>
</feature>
<evidence type="ECO:0000313" key="33">
    <source>
        <dbReference type="EMBL" id="THH03712.1"/>
    </source>
</evidence>
<dbReference type="GO" id="GO:0046872">
    <property type="term" value="F:metal ion binding"/>
    <property type="evidence" value="ECO:0007669"/>
    <property type="project" value="UniProtKB-UniRule"/>
</dbReference>
<dbReference type="HAMAP" id="MF_00109">
    <property type="entry name" value="Shikimate_kinase"/>
    <property type="match status" value="1"/>
</dbReference>
<sequence>MVETDIRKVSILGKESIHCGFNLVPYIVKTVLETLPSSTYDEFRAALQGKSTRFIHHLIAPGETSKSRQGKAELEDFLLEHKCTRDTVVLALGGGVIGDLVGFVAATFMRGVRFCQIPTTLLAMVDSSVGGKTAIDTPHGKNLIGAFWQPEYIFIDAAFLETLPQREFSNGMAEVIKTAAIWDENEFASLESRSAEIFAAIQAPTTAGAGAKTLLLSVIAGSISVKAHIVTIDERETGLRNLVNFGHTIGHAIEAVLTPAALHGECVAVGMVLEAEVARQRGVLGQVAVGRITRCLKAYNLPTSLSDPRLAALPAAKLLTVDRLLDIMAIDKKNSGPVKKVVLLSRIGATYEQKASVVADAAIRKTLSEAAKLIPGVPSKHPVQMATPGSKSISNRALLLAALAKGTCRLKNLLHSDDTQVMMNALIDLGGAKFAWEDGGETLVVEGGEGALSPPPQNKEVYLGNAGTAARFLTTVCTLVQSANTTPTVITGNARMKQRPVGPLVSALRSNGCNIAFKESEGCLPLAIAPGGLPGGRIQLAASVSSQYVSSILLCAPYATEPVILELTGGQVISQPYIDMTIAMMRSFGVAVQRHMDPTTGAPLDVYTIPHGTYASPADYAIESDASSATYPLAIAAMTGTTCTIANIGLDSLQGDARFARDVLAPMGCKVVQTETETTVTGPPVGQLRALGLVDMEPMTDAFLTASVLAAVAVREPLPERILKDGSLPTTTRIVGIANQRVKECNRIKAMIDQLAKFGIETKELDDGLEIYGRPIEQLKEGCSIHCYDDHRVAMAFSVLGSVIKDTILEEKRCVEKTWPNWWDDLENKIGLKVEGVELASTPKNGSPSNQIAENTNASVVIIGMRGSGKTFVGELAARALGWTFLDADHAFEAHHQIGVREFVHAHGWPAFRAAETELLQALLSTHPTGYVFSLGGGIVETPAARDVLIEYGHNKGPVVEIVREVDEVVKYLSAETARPAYGEPIEDVCRRRTPWFAECSTYQFVNYTGVLQQADARAASDASVKSASPTDQEFRAEVARFFNHITGVKPNFAPNVLEGNRSYFLSLTFPNITPALLHIDELTAGVDAIELRVDLLRAPKDEHARGNYIPPTAYVVEQLAALRQKTTLPIVFTVRSASQGGSHLDGAEDEAFALFNIAVRMGCEYIDIELAWREERIRAFLQDKGHSQIIASWHDWSGKLKWNGEEVKKTYARAAALGDIVKIVGKALTIEDNLALRSFAASVNSAPGAKPFIAINTGYEAQLSRILNSTLSPVTHPLMTVSAAPGQMSFAQIQTALHLIGQLSAKRYYLLGTPIAASPSPTLHNAGFEGLGLPHKDLLKSPDFGGASVTIPHKLAIMPLLEELTDAAKTIGAVNTLISRAEPNGTRVVGDNTDWIGIRNCILANLPSDMSAPAAGLVIGAGGTSRAALYALHSLGIQRIYLYNRTRSSAEALLAAFTNYNIELIDSLESFPGEAPSVIVSTVPGSATTLAKESAGLLLTGGMFKASKGVVVDMAYKPAETPLTSLATAEASWSVVRGVDVLLEQGFAQFSLWTGRQCPRREVTKRRGVGMSSAVASSVIPSVAPTTVSAPFAAVTGNATTAVAAAKTSSMDPNELVVYWLDITLLCVVAVFFFAALPCLLPRLARVTDPTRGVLLRSGASRPTRNLRRQNTDATLADVYPRKSGRLQRQDTNVTLADVSRGKSGELHRQNTDATLAEKYPGKSGGLRRHNTNASTSQSHTLAAHDYYPMSGKGVPALPGRSNPPAHIPSLATLLHPVSFFFLYSVTPGKSIGKLFLLLLYVIAIVVVTFLMSGKPLTDSVRLGWIATSQIPVVIALGTKNNVVGMLVGMGYERLNYLHRFVGITIFVTANVHALGFFYKWAIAGTLNKELSQIANVRGLTALIGVELLFLSSLDFIRRRAYKLFIFTHVAGIATLLISLCLHRAGCVLWIMIAIVIYALDHLIRLVKTRVTTARISTVPELGLTRVELPTITTGWRAGQHVRIRVLSGEMGVIGWSIAHPFTIANAADNGQGLTLLVKKAGAWTNNLYEAAGRAGYYASDEGLGTSREIRVAIEGPYGGLGGMVVASFSAAMLVTGGSGITFALSQAEELVRAVREGKSALRSIEIVWTTQDMELIEAMSSVPGVLLKISVFYSRASTRAVEKGNSAAAYISSLAPSLEVQPGRPPLSRMLDVVVRRTSSLRRACGVAVGVCGPIELVQDVVKTARGVDSELRSACGGVEVHEE</sequence>
<dbReference type="Gene3D" id="3.40.50.10860">
    <property type="entry name" value="Leucine Dehydrogenase, chain A, domain 1"/>
    <property type="match status" value="1"/>
</dbReference>
<proteinExistence type="inferred from homology"/>
<dbReference type="InterPro" id="IPR008289">
    <property type="entry name" value="Pentafunct_AroM"/>
</dbReference>
<dbReference type="CDD" id="cd06186">
    <property type="entry name" value="NOX_Duox_like_FAD_NADP"/>
    <property type="match status" value="1"/>
</dbReference>
<dbReference type="InterPro" id="IPR027417">
    <property type="entry name" value="P-loop_NTPase"/>
</dbReference>
<keyword evidence="10 29" id="KW-0808">Transferase</keyword>
<dbReference type="PRINTS" id="PR01100">
    <property type="entry name" value="SHIKIMTKNASE"/>
</dbReference>
<dbReference type="GO" id="GO:0005737">
    <property type="term" value="C:cytoplasm"/>
    <property type="evidence" value="ECO:0007669"/>
    <property type="project" value="UniProtKB-SubCell"/>
</dbReference>